<comment type="subcellular location">
    <subcellularLocation>
        <location evidence="1">Endomembrane system</location>
        <topology evidence="1">Multi-pass membrane protein</topology>
    </subcellularLocation>
</comment>
<dbReference type="PATRIC" id="fig|742725.3.peg.30"/>
<evidence type="ECO:0000256" key="2">
    <source>
        <dbReference type="ARBA" id="ARBA00022692"/>
    </source>
</evidence>
<dbReference type="OrthoDB" id="9809773at2"/>
<organism evidence="6 7">
    <name type="scientific">Alistipes indistinctus YIT 12060</name>
    <dbReference type="NCBI Taxonomy" id="742725"/>
    <lineage>
        <taxon>Bacteria</taxon>
        <taxon>Pseudomonadati</taxon>
        <taxon>Bacteroidota</taxon>
        <taxon>Bacteroidia</taxon>
        <taxon>Bacteroidales</taxon>
        <taxon>Rikenellaceae</taxon>
        <taxon>Alistipes</taxon>
    </lineage>
</organism>
<name>G5H518_9BACT</name>
<dbReference type="AlphaFoldDB" id="G5H518"/>
<evidence type="ECO:0008006" key="8">
    <source>
        <dbReference type="Google" id="ProtNLM"/>
    </source>
</evidence>
<keyword evidence="7" id="KW-1185">Reference proteome</keyword>
<sequence length="239" mass="27592">MTLSEQSAALRRRLYDNRHWLPLLLYPAALLALLIARPFNIIPDSFVFTLLCAVISLSGVAVRVLTVGYLPRKSEEEVESGVHSTTLITQGMYSTVRHPIALGNLLAWYGIILYVGVTWFIIGAAMLYTLFTYLVLMSEEEELKQRFGERYTDWARYTNALIPNRKLWVSNRYRFSLMQVIRREYVGFFCLVLAFVTINLIRNRVIEFTWGLSPLWSTVGAITLLFTIFIRVIIKLINK</sequence>
<evidence type="ECO:0000256" key="4">
    <source>
        <dbReference type="ARBA" id="ARBA00023136"/>
    </source>
</evidence>
<dbReference type="HOGENOM" id="CLU_097928_0_0_10"/>
<protein>
    <recommendedName>
        <fullName evidence="8">Steroid 5-alpha reductase C-terminal domain-containing protein</fullName>
    </recommendedName>
</protein>
<dbReference type="Gene3D" id="1.20.120.1630">
    <property type="match status" value="1"/>
</dbReference>
<keyword evidence="3 5" id="KW-1133">Transmembrane helix</keyword>
<accession>G5H518</accession>
<feature type="transmembrane region" description="Helical" evidence="5">
    <location>
        <begin position="214"/>
        <end position="234"/>
    </location>
</feature>
<evidence type="ECO:0000313" key="7">
    <source>
        <dbReference type="Proteomes" id="UP000006008"/>
    </source>
</evidence>
<reference evidence="6 7" key="1">
    <citation type="submission" date="2011-08" db="EMBL/GenBank/DDBJ databases">
        <title>The Genome Sequence of Alistipes indistinctus YIT 12060.</title>
        <authorList>
            <consortium name="The Broad Institute Genome Sequencing Platform"/>
            <person name="Earl A."/>
            <person name="Ward D."/>
            <person name="Feldgarden M."/>
            <person name="Gevers D."/>
            <person name="Morotomi M."/>
            <person name="Young S.K."/>
            <person name="Zeng Q."/>
            <person name="Gargeya S."/>
            <person name="Fitzgerald M."/>
            <person name="Haas B."/>
            <person name="Abouelleil A."/>
            <person name="Alvarado L."/>
            <person name="Arachchi H.M."/>
            <person name="Berlin A."/>
            <person name="Brown A."/>
            <person name="Chapman S.B."/>
            <person name="Chen Z."/>
            <person name="Dunbar C."/>
            <person name="Freedman E."/>
            <person name="Gearin G."/>
            <person name="Gellesch M."/>
            <person name="Goldberg J."/>
            <person name="Griggs A."/>
            <person name="Gujja S."/>
            <person name="Heiman D."/>
            <person name="Howarth C."/>
            <person name="Larson L."/>
            <person name="Lui A."/>
            <person name="MacDonald P.J.P."/>
            <person name="Montmayeur A."/>
            <person name="Murphy C."/>
            <person name="Neiman D."/>
            <person name="Pearson M."/>
            <person name="Priest M."/>
            <person name="Roberts A."/>
            <person name="Saif S."/>
            <person name="Shea T."/>
            <person name="Shenoy N."/>
            <person name="Sisk P."/>
            <person name="Stolte C."/>
            <person name="Sykes S."/>
            <person name="Wortman J."/>
            <person name="Nusbaum C."/>
            <person name="Birren B."/>
        </authorList>
    </citation>
    <scope>NUCLEOTIDE SEQUENCE [LARGE SCALE GENOMIC DNA]</scope>
    <source>
        <strain evidence="6 7">YIT 12060</strain>
    </source>
</reference>
<dbReference type="RefSeq" id="WP_009132834.1">
    <property type="nucleotide sequence ID" value="NZ_CP102250.1"/>
</dbReference>
<dbReference type="eggNOG" id="COG2020">
    <property type="taxonomic scope" value="Bacteria"/>
</dbReference>
<feature type="transmembrane region" description="Helical" evidence="5">
    <location>
        <begin position="20"/>
        <end position="39"/>
    </location>
</feature>
<dbReference type="PANTHER" id="PTHR12714:SF9">
    <property type="entry name" value="PROTEIN-S-ISOPRENYLCYSTEINE O-METHYLTRANSFERASE"/>
    <property type="match status" value="1"/>
</dbReference>
<feature type="transmembrane region" description="Helical" evidence="5">
    <location>
        <begin position="185"/>
        <end position="202"/>
    </location>
</feature>
<evidence type="ECO:0000256" key="5">
    <source>
        <dbReference type="SAM" id="Phobius"/>
    </source>
</evidence>
<comment type="caution">
    <text evidence="6">The sequence shown here is derived from an EMBL/GenBank/DDBJ whole genome shotgun (WGS) entry which is preliminary data.</text>
</comment>
<dbReference type="InterPro" id="IPR007318">
    <property type="entry name" value="Phopholipid_MeTrfase"/>
</dbReference>
<dbReference type="GO" id="GO:0016740">
    <property type="term" value="F:transferase activity"/>
    <property type="evidence" value="ECO:0007669"/>
    <property type="project" value="UniProtKB-ARBA"/>
</dbReference>
<dbReference type="PANTHER" id="PTHR12714">
    <property type="entry name" value="PROTEIN-S ISOPRENYLCYSTEINE O-METHYLTRANSFERASE"/>
    <property type="match status" value="1"/>
</dbReference>
<keyword evidence="2 5" id="KW-0812">Transmembrane</keyword>
<dbReference type="Proteomes" id="UP000006008">
    <property type="component" value="Unassembled WGS sequence"/>
</dbReference>
<dbReference type="GeneID" id="92816454"/>
<proteinExistence type="predicted"/>
<feature type="transmembrane region" description="Helical" evidence="5">
    <location>
        <begin position="46"/>
        <end position="70"/>
    </location>
</feature>
<evidence type="ECO:0000313" key="6">
    <source>
        <dbReference type="EMBL" id="EHB93257.1"/>
    </source>
</evidence>
<dbReference type="STRING" id="742725.HMPREF9450_00028"/>
<keyword evidence="4 5" id="KW-0472">Membrane</keyword>
<dbReference type="GO" id="GO:0012505">
    <property type="term" value="C:endomembrane system"/>
    <property type="evidence" value="ECO:0007669"/>
    <property type="project" value="UniProtKB-SubCell"/>
</dbReference>
<dbReference type="EMBL" id="ADLD01000003">
    <property type="protein sequence ID" value="EHB93257.1"/>
    <property type="molecule type" value="Genomic_DNA"/>
</dbReference>
<dbReference type="Pfam" id="PF04191">
    <property type="entry name" value="PEMT"/>
    <property type="match status" value="1"/>
</dbReference>
<evidence type="ECO:0000256" key="3">
    <source>
        <dbReference type="ARBA" id="ARBA00022989"/>
    </source>
</evidence>
<feature type="transmembrane region" description="Helical" evidence="5">
    <location>
        <begin position="106"/>
        <end position="136"/>
    </location>
</feature>
<gene>
    <name evidence="6" type="ORF">HMPREF9450_00028</name>
</gene>
<evidence type="ECO:0000256" key="1">
    <source>
        <dbReference type="ARBA" id="ARBA00004127"/>
    </source>
</evidence>